<dbReference type="Pfam" id="PF13614">
    <property type="entry name" value="AAA_31"/>
    <property type="match status" value="1"/>
</dbReference>
<dbReference type="Proteomes" id="UP000326244">
    <property type="component" value="Unassembled WGS sequence"/>
</dbReference>
<sequence>MSDEAPTPRAVSVGVLKGGFGKTTTAINLGRELAHRNERALLIDLDDNGHMTLILGHDDAYRGERWNTNHAADVLLDGADPHDYITNVSDGLDLFPAHVDLEDVQSGLKEATMGTTRLKEELVGELLGETYDYIVIDCPANRGKLNDNAMYATGNIIIPLRPENGYETGLTNTVQRLVMEAREYFDLDILAVTPTDLSDRIDQDTRDRRLLREMTTREAVAKHVPNYAYLSPEDWENVDNGAYDHDLPGIRHRAAIDNANDEGVPLRDYDPGCDQLQCYDELAQIVETGEVCR</sequence>
<gene>
    <name evidence="2" type="ORF">EGO51_18380</name>
</gene>
<evidence type="ECO:0000313" key="2">
    <source>
        <dbReference type="EMBL" id="KAA9404677.1"/>
    </source>
</evidence>
<dbReference type="RefSeq" id="WP_151104238.1">
    <property type="nucleotide sequence ID" value="NZ_RQWK01000003.1"/>
</dbReference>
<feature type="domain" description="AAA" evidence="1">
    <location>
        <begin position="10"/>
        <end position="177"/>
    </location>
</feature>
<dbReference type="EMBL" id="RQWK01000003">
    <property type="protein sequence ID" value="KAA9404677.1"/>
    <property type="molecule type" value="Genomic_DNA"/>
</dbReference>
<protein>
    <submittedName>
        <fullName evidence="2">ParA family protein</fullName>
    </submittedName>
</protein>
<name>A0A5J5LDP4_HALHI</name>
<dbReference type="CDD" id="cd02042">
    <property type="entry name" value="ParAB_family"/>
    <property type="match status" value="1"/>
</dbReference>
<dbReference type="PANTHER" id="PTHR13696">
    <property type="entry name" value="P-LOOP CONTAINING NUCLEOSIDE TRIPHOSPHATE HYDROLASE"/>
    <property type="match status" value="1"/>
</dbReference>
<dbReference type="PANTHER" id="PTHR13696:SF99">
    <property type="entry name" value="COBYRINIC ACID AC-DIAMIDE SYNTHASE"/>
    <property type="match status" value="1"/>
</dbReference>
<reference evidence="2 3" key="1">
    <citation type="submission" date="2018-11" db="EMBL/GenBank/DDBJ databases">
        <title>Genomic analysis of Haloarcula hispanica CBA1121.</title>
        <authorList>
            <person name="Kim Y.B."/>
            <person name="Roh S.W."/>
        </authorList>
    </citation>
    <scope>NUCLEOTIDE SEQUENCE [LARGE SCALE GENOMIC DNA]</scope>
    <source>
        <strain evidence="2 3">CBA1121</strain>
    </source>
</reference>
<dbReference type="Gene3D" id="3.40.50.300">
    <property type="entry name" value="P-loop containing nucleotide triphosphate hydrolases"/>
    <property type="match status" value="1"/>
</dbReference>
<evidence type="ECO:0000313" key="3">
    <source>
        <dbReference type="Proteomes" id="UP000326244"/>
    </source>
</evidence>
<organism evidence="2 3">
    <name type="scientific">Haloarcula hispanica</name>
    <dbReference type="NCBI Taxonomy" id="51589"/>
    <lineage>
        <taxon>Archaea</taxon>
        <taxon>Methanobacteriati</taxon>
        <taxon>Methanobacteriota</taxon>
        <taxon>Stenosarchaea group</taxon>
        <taxon>Halobacteria</taxon>
        <taxon>Halobacteriales</taxon>
        <taxon>Haloarculaceae</taxon>
        <taxon>Haloarcula</taxon>
    </lineage>
</organism>
<comment type="caution">
    <text evidence="2">The sequence shown here is derived from an EMBL/GenBank/DDBJ whole genome shotgun (WGS) entry which is preliminary data.</text>
</comment>
<dbReference type="InterPro" id="IPR027417">
    <property type="entry name" value="P-loop_NTPase"/>
</dbReference>
<dbReference type="SUPFAM" id="SSF52540">
    <property type="entry name" value="P-loop containing nucleoside triphosphate hydrolases"/>
    <property type="match status" value="1"/>
</dbReference>
<dbReference type="InterPro" id="IPR050678">
    <property type="entry name" value="DNA_Partitioning_ATPase"/>
</dbReference>
<proteinExistence type="predicted"/>
<accession>A0A5J5LDP4</accession>
<evidence type="ECO:0000259" key="1">
    <source>
        <dbReference type="Pfam" id="PF13614"/>
    </source>
</evidence>
<dbReference type="InterPro" id="IPR025669">
    <property type="entry name" value="AAA_dom"/>
</dbReference>
<dbReference type="AlphaFoldDB" id="A0A5J5LDP4"/>